<proteinExistence type="inferred from homology"/>
<keyword evidence="8" id="KW-1185">Reference proteome</keyword>
<dbReference type="InterPro" id="IPR000266">
    <property type="entry name" value="Ribosomal_uS17"/>
</dbReference>
<keyword evidence="4 6" id="KW-0689">Ribosomal protein</keyword>
<reference evidence="8" key="1">
    <citation type="journal article" date="2019" name="Int. J. Syst. Evol. Microbiol.">
        <title>The Global Catalogue of Microorganisms (GCM) 10K type strain sequencing project: providing services to taxonomists for standard genome sequencing and annotation.</title>
        <authorList>
            <consortium name="The Broad Institute Genomics Platform"/>
            <consortium name="The Broad Institute Genome Sequencing Center for Infectious Disease"/>
            <person name="Wu L."/>
            <person name="Ma J."/>
        </authorList>
    </citation>
    <scope>NUCLEOTIDE SEQUENCE [LARGE SCALE GENOMIC DNA]</scope>
    <source>
        <strain evidence="8">CGMCC 1.6784</strain>
    </source>
</reference>
<dbReference type="HAMAP" id="MF_01345_B">
    <property type="entry name" value="Ribosomal_uS17_B"/>
    <property type="match status" value="1"/>
</dbReference>
<comment type="similarity">
    <text evidence="1 6">Belongs to the universal ribosomal protein uS17 family.</text>
</comment>
<dbReference type="PRINTS" id="PR00973">
    <property type="entry name" value="RIBOSOMALS17"/>
</dbReference>
<dbReference type="NCBIfam" id="NF004123">
    <property type="entry name" value="PRK05610.1"/>
    <property type="match status" value="1"/>
</dbReference>
<dbReference type="GO" id="GO:0005840">
    <property type="term" value="C:ribosome"/>
    <property type="evidence" value="ECO:0007669"/>
    <property type="project" value="UniProtKB-KW"/>
</dbReference>
<dbReference type="InterPro" id="IPR019984">
    <property type="entry name" value="Ribosomal_uS17_bact/chlr"/>
</dbReference>
<gene>
    <name evidence="6 7" type="primary">rpsQ</name>
    <name evidence="7" type="ORF">GCM10011349_21660</name>
</gene>
<organism evidence="7 8">
    <name type="scientific">Novosphingobium indicum</name>
    <dbReference type="NCBI Taxonomy" id="462949"/>
    <lineage>
        <taxon>Bacteria</taxon>
        <taxon>Pseudomonadati</taxon>
        <taxon>Pseudomonadota</taxon>
        <taxon>Alphaproteobacteria</taxon>
        <taxon>Sphingomonadales</taxon>
        <taxon>Sphingomonadaceae</taxon>
        <taxon>Novosphingobium</taxon>
    </lineage>
</organism>
<evidence type="ECO:0000313" key="8">
    <source>
        <dbReference type="Proteomes" id="UP000605099"/>
    </source>
</evidence>
<keyword evidence="2 6" id="KW-0699">rRNA-binding</keyword>
<evidence type="ECO:0000313" key="7">
    <source>
        <dbReference type="EMBL" id="GGN50226.1"/>
    </source>
</evidence>
<dbReference type="Pfam" id="PF00366">
    <property type="entry name" value="Ribosomal_S17"/>
    <property type="match status" value="1"/>
</dbReference>
<keyword evidence="3 6" id="KW-0694">RNA-binding</keyword>
<evidence type="ECO:0000256" key="4">
    <source>
        <dbReference type="ARBA" id="ARBA00022980"/>
    </source>
</evidence>
<dbReference type="SUPFAM" id="SSF50249">
    <property type="entry name" value="Nucleic acid-binding proteins"/>
    <property type="match status" value="1"/>
</dbReference>
<comment type="caution">
    <text evidence="7">The sequence shown here is derived from an EMBL/GenBank/DDBJ whole genome shotgun (WGS) entry which is preliminary data.</text>
</comment>
<evidence type="ECO:0000256" key="2">
    <source>
        <dbReference type="ARBA" id="ARBA00022730"/>
    </source>
</evidence>
<comment type="function">
    <text evidence="6">One of the primary rRNA binding proteins, it binds specifically to the 5'-end of 16S ribosomal RNA.</text>
</comment>
<dbReference type="Gene3D" id="2.40.50.140">
    <property type="entry name" value="Nucleic acid-binding proteins"/>
    <property type="match status" value="1"/>
</dbReference>
<sequence length="96" mass="10934">MPKRILIGTVVSDKTDKTVTVLVERKVKHPLYGKIIRRSKKYHAHDEDNAYRTGERVRIEETKPISKTKTFRVLDRLQAGKGVAFEANLEVEGASN</sequence>
<dbReference type="InterPro" id="IPR012340">
    <property type="entry name" value="NA-bd_OB-fold"/>
</dbReference>
<dbReference type="NCBIfam" id="TIGR03635">
    <property type="entry name" value="uS17_bact"/>
    <property type="match status" value="1"/>
</dbReference>
<evidence type="ECO:0000256" key="5">
    <source>
        <dbReference type="ARBA" id="ARBA00023274"/>
    </source>
</evidence>
<keyword evidence="5 6" id="KW-0687">Ribonucleoprotein</keyword>
<dbReference type="EMBL" id="BMLK01000009">
    <property type="protein sequence ID" value="GGN50226.1"/>
    <property type="molecule type" value="Genomic_DNA"/>
</dbReference>
<evidence type="ECO:0000256" key="6">
    <source>
        <dbReference type="HAMAP-Rule" id="MF_01345"/>
    </source>
</evidence>
<evidence type="ECO:0000256" key="3">
    <source>
        <dbReference type="ARBA" id="ARBA00022884"/>
    </source>
</evidence>
<dbReference type="Proteomes" id="UP000605099">
    <property type="component" value="Unassembled WGS sequence"/>
</dbReference>
<name>A0ABQ2JPY7_9SPHN</name>
<dbReference type="PANTHER" id="PTHR10744">
    <property type="entry name" value="40S RIBOSOMAL PROTEIN S11 FAMILY MEMBER"/>
    <property type="match status" value="1"/>
</dbReference>
<dbReference type="CDD" id="cd00364">
    <property type="entry name" value="Ribosomal_uS17"/>
    <property type="match status" value="1"/>
</dbReference>
<protein>
    <recommendedName>
        <fullName evidence="6">Small ribosomal subunit protein uS17</fullName>
    </recommendedName>
</protein>
<dbReference type="PANTHER" id="PTHR10744:SF1">
    <property type="entry name" value="SMALL RIBOSOMAL SUBUNIT PROTEIN US17M"/>
    <property type="match status" value="1"/>
</dbReference>
<dbReference type="RefSeq" id="WP_188819708.1">
    <property type="nucleotide sequence ID" value="NZ_BMLK01000009.1"/>
</dbReference>
<evidence type="ECO:0000256" key="1">
    <source>
        <dbReference type="ARBA" id="ARBA00010254"/>
    </source>
</evidence>
<accession>A0ABQ2JPY7</accession>
<comment type="subunit">
    <text evidence="6">Part of the 30S ribosomal subunit.</text>
</comment>